<dbReference type="Proteomes" id="UP000461730">
    <property type="component" value="Unassembled WGS sequence"/>
</dbReference>
<evidence type="ECO:0000313" key="2">
    <source>
        <dbReference type="EMBL" id="MVT08444.1"/>
    </source>
</evidence>
<protein>
    <submittedName>
        <fullName evidence="2">SUMF1/EgtB/PvdO family nonheme iron enzyme</fullName>
    </submittedName>
</protein>
<reference evidence="2 3" key="1">
    <citation type="submission" date="2019-12" db="EMBL/GenBank/DDBJ databases">
        <title>Chitinophaga sp. strain ysch24 (GDMCC 1.1355), whole genome shotgun sequence.</title>
        <authorList>
            <person name="Zhang X."/>
        </authorList>
    </citation>
    <scope>NUCLEOTIDE SEQUENCE [LARGE SCALE GENOMIC DNA]</scope>
    <source>
        <strain evidence="3">ysch24</strain>
    </source>
</reference>
<dbReference type="GO" id="GO:0120147">
    <property type="term" value="F:formylglycine-generating oxidase activity"/>
    <property type="evidence" value="ECO:0007669"/>
    <property type="project" value="TreeGrafter"/>
</dbReference>
<dbReference type="AlphaFoldDB" id="A0A7K1U243"/>
<evidence type="ECO:0000259" key="1">
    <source>
        <dbReference type="Pfam" id="PF03781"/>
    </source>
</evidence>
<dbReference type="EMBL" id="WRXN01000003">
    <property type="protein sequence ID" value="MVT08444.1"/>
    <property type="molecule type" value="Genomic_DNA"/>
</dbReference>
<organism evidence="2 3">
    <name type="scientific">Chitinophaga tropicalis</name>
    <dbReference type="NCBI Taxonomy" id="2683588"/>
    <lineage>
        <taxon>Bacteria</taxon>
        <taxon>Pseudomonadati</taxon>
        <taxon>Bacteroidota</taxon>
        <taxon>Chitinophagia</taxon>
        <taxon>Chitinophagales</taxon>
        <taxon>Chitinophagaceae</taxon>
        <taxon>Chitinophaga</taxon>
    </lineage>
</organism>
<dbReference type="InterPro" id="IPR042095">
    <property type="entry name" value="SUMF_sf"/>
</dbReference>
<dbReference type="InterPro" id="IPR016187">
    <property type="entry name" value="CTDL_fold"/>
</dbReference>
<dbReference type="InterPro" id="IPR051043">
    <property type="entry name" value="Sulfatase_Mod_Factor_Kinase"/>
</dbReference>
<sequence>MAMIGKGSYQPLYGKANAPVLVDSFLMDIYPVTNSRYQDFVKHHPEWQRSKVKHVYADNGYLADWTTDTTFNASKDPQAPVTNVSWFAAKAYCSCLGKQLPTVDQWEYAAMADQHTADARKKESYNTYILSWYGQPGAYTKAVGQTIKNYWGIWDMHGLVWEWTKDFNSIMITGESRRDVSNDNNMFCAAGALSATDRMNYAAFMRYAFRGSLKADYTVRNQGFRCVAKIK</sequence>
<dbReference type="PANTHER" id="PTHR23150">
    <property type="entry name" value="SULFATASE MODIFYING FACTOR 1, 2"/>
    <property type="match status" value="1"/>
</dbReference>
<accession>A0A7K1U243</accession>
<evidence type="ECO:0000313" key="3">
    <source>
        <dbReference type="Proteomes" id="UP000461730"/>
    </source>
</evidence>
<dbReference type="InterPro" id="IPR005532">
    <property type="entry name" value="SUMF_dom"/>
</dbReference>
<comment type="caution">
    <text evidence="2">The sequence shown here is derived from an EMBL/GenBank/DDBJ whole genome shotgun (WGS) entry which is preliminary data.</text>
</comment>
<dbReference type="PANTHER" id="PTHR23150:SF19">
    <property type="entry name" value="FORMYLGLYCINE-GENERATING ENZYME"/>
    <property type="match status" value="1"/>
</dbReference>
<proteinExistence type="predicted"/>
<dbReference type="Gene3D" id="3.90.1580.10">
    <property type="entry name" value="paralog of FGE (formylglycine-generating enzyme)"/>
    <property type="match status" value="1"/>
</dbReference>
<keyword evidence="3" id="KW-1185">Reference proteome</keyword>
<dbReference type="Pfam" id="PF03781">
    <property type="entry name" value="FGE-sulfatase"/>
    <property type="match status" value="1"/>
</dbReference>
<gene>
    <name evidence="2" type="ORF">GO493_09260</name>
</gene>
<dbReference type="SUPFAM" id="SSF56436">
    <property type="entry name" value="C-type lectin-like"/>
    <property type="match status" value="1"/>
</dbReference>
<feature type="domain" description="Sulfatase-modifying factor enzyme-like" evidence="1">
    <location>
        <begin position="20"/>
        <end position="227"/>
    </location>
</feature>
<name>A0A7K1U243_9BACT</name>